<dbReference type="PANTHER" id="PTHR10000:SF25">
    <property type="entry name" value="PHOSPHATASE YKRA-RELATED"/>
    <property type="match status" value="1"/>
</dbReference>
<dbReference type="Gene3D" id="3.30.1240.10">
    <property type="match status" value="1"/>
</dbReference>
<evidence type="ECO:0000313" key="2">
    <source>
        <dbReference type="Proteomes" id="UP000240974"/>
    </source>
</evidence>
<keyword evidence="2" id="KW-1185">Reference proteome</keyword>
<accession>A0A2T3FYH5</accession>
<dbReference type="GO" id="GO:0000287">
    <property type="term" value="F:magnesium ion binding"/>
    <property type="evidence" value="ECO:0007669"/>
    <property type="project" value="TreeGrafter"/>
</dbReference>
<dbReference type="PANTHER" id="PTHR10000">
    <property type="entry name" value="PHOSPHOSERINE PHOSPHATASE"/>
    <property type="match status" value="1"/>
</dbReference>
<dbReference type="SFLD" id="SFLDS00003">
    <property type="entry name" value="Haloacid_Dehalogenase"/>
    <property type="match status" value="1"/>
</dbReference>
<name>A0A2T3FYH5_9FIRM</name>
<dbReference type="InterPro" id="IPR023214">
    <property type="entry name" value="HAD_sf"/>
</dbReference>
<dbReference type="GO" id="GO:0016791">
    <property type="term" value="F:phosphatase activity"/>
    <property type="evidence" value="ECO:0007669"/>
    <property type="project" value="UniProtKB-ARBA"/>
</dbReference>
<dbReference type="SUPFAM" id="SSF56784">
    <property type="entry name" value="HAD-like"/>
    <property type="match status" value="1"/>
</dbReference>
<dbReference type="NCBIfam" id="TIGR00099">
    <property type="entry name" value="Cof-subfamily"/>
    <property type="match status" value="1"/>
</dbReference>
<dbReference type="NCBIfam" id="TIGR01484">
    <property type="entry name" value="HAD-SF-IIB"/>
    <property type="match status" value="1"/>
</dbReference>
<dbReference type="AlphaFoldDB" id="A0A2T3FYH5"/>
<sequence>MSKLFFFDIDGTLIDCNKGLYGISTVNRNSFDQLKQKGHDVFLATGRCKCFITEGVMDYPFSGYVTCNGGYVEYKGDAIYKAVVPAKAIEETIKLSKEHHFSFYFESSDYIYVLDKNDPQHKEFARVWGMKDETIIDDFDPQEIETYIGMIVVNSKEDIPLLVETLSPYFDIQRHQTGCSFDLTLKGVSKAVGIQKLVEALHKDIKDTIAFGDGRNDLEMLETVGTGVAMDNAVPEAKFVADEICPDVNDDGITTWLKERDFI</sequence>
<organism evidence="1 2">
    <name type="scientific">Faecalibacillus intestinalis</name>
    <dbReference type="NCBI Taxonomy" id="1982626"/>
    <lineage>
        <taxon>Bacteria</taxon>
        <taxon>Bacillati</taxon>
        <taxon>Bacillota</taxon>
        <taxon>Erysipelotrichia</taxon>
        <taxon>Erysipelotrichales</taxon>
        <taxon>Coprobacillaceae</taxon>
        <taxon>Faecalibacillus</taxon>
    </lineage>
</organism>
<dbReference type="Proteomes" id="UP000240974">
    <property type="component" value="Unassembled WGS sequence"/>
</dbReference>
<comment type="caution">
    <text evidence="1">The sequence shown here is derived from an EMBL/GenBank/DDBJ whole genome shotgun (WGS) entry which is preliminary data.</text>
</comment>
<evidence type="ECO:0000313" key="1">
    <source>
        <dbReference type="EMBL" id="PST40312.1"/>
    </source>
</evidence>
<dbReference type="PROSITE" id="PS01229">
    <property type="entry name" value="COF_2"/>
    <property type="match status" value="1"/>
</dbReference>
<proteinExistence type="predicted"/>
<dbReference type="InterPro" id="IPR000150">
    <property type="entry name" value="Cof"/>
</dbReference>
<dbReference type="Pfam" id="PF08282">
    <property type="entry name" value="Hydrolase_3"/>
    <property type="match status" value="1"/>
</dbReference>
<reference evidence="1 2" key="1">
    <citation type="journal article" date="2019" name="Int. J. Syst. Evol. Microbiol.">
        <title>Faecalibacillus intestinalis gen. nov., sp. nov. and Faecalibacillus faecis sp. nov., isolated from human faeces.</title>
        <authorList>
            <person name="Seo B."/>
            <person name="Jeon K."/>
            <person name="Baek I."/>
            <person name="Lee Y.M."/>
            <person name="Baek K."/>
            <person name="Ko G."/>
        </authorList>
    </citation>
    <scope>NUCLEOTIDE SEQUENCE [LARGE SCALE GENOMIC DNA]</scope>
    <source>
        <strain evidence="1 2">SNUG30099</strain>
    </source>
</reference>
<dbReference type="Gene3D" id="3.40.50.1000">
    <property type="entry name" value="HAD superfamily/HAD-like"/>
    <property type="match status" value="1"/>
</dbReference>
<dbReference type="EMBL" id="PYLQ01000012">
    <property type="protein sequence ID" value="PST40312.1"/>
    <property type="molecule type" value="Genomic_DNA"/>
</dbReference>
<gene>
    <name evidence="1" type="ORF">C7U54_09165</name>
</gene>
<dbReference type="InterPro" id="IPR036412">
    <property type="entry name" value="HAD-like_sf"/>
</dbReference>
<keyword evidence="1" id="KW-0378">Hydrolase</keyword>
<dbReference type="RefSeq" id="WP_107030087.1">
    <property type="nucleotide sequence ID" value="NZ_JADPGY010000012.1"/>
</dbReference>
<dbReference type="GO" id="GO:0005829">
    <property type="term" value="C:cytosol"/>
    <property type="evidence" value="ECO:0007669"/>
    <property type="project" value="TreeGrafter"/>
</dbReference>
<dbReference type="InterPro" id="IPR006379">
    <property type="entry name" value="HAD-SF_hydro_IIB"/>
</dbReference>
<dbReference type="SFLD" id="SFLDG01140">
    <property type="entry name" value="C2.B:_Phosphomannomutase_and_P"/>
    <property type="match status" value="1"/>
</dbReference>
<protein>
    <submittedName>
        <fullName evidence="1">Cof-type HAD-IIB family hydrolase</fullName>
    </submittedName>
</protein>